<dbReference type="OrthoDB" id="4062651at2759"/>
<reference evidence="7 8" key="1">
    <citation type="journal article" date="2018" name="Gigascience">
        <title>Genomes of trombidid mites reveal novel predicted allergens and laterally-transferred genes associated with secondary metabolism.</title>
        <authorList>
            <person name="Dong X."/>
            <person name="Chaisiri K."/>
            <person name="Xia D."/>
            <person name="Armstrong S.D."/>
            <person name="Fang Y."/>
            <person name="Donnelly M.J."/>
            <person name="Kadowaki T."/>
            <person name="McGarry J.W."/>
            <person name="Darby A.C."/>
            <person name="Makepeace B.L."/>
        </authorList>
    </citation>
    <scope>NUCLEOTIDE SEQUENCE [LARGE SCALE GENOMIC DNA]</scope>
    <source>
        <strain evidence="7">UoL-UT</strain>
    </source>
</reference>
<dbReference type="InterPro" id="IPR000719">
    <property type="entry name" value="Prot_kinase_dom"/>
</dbReference>
<dbReference type="VEuPathDB" id="VectorBase:LDEU011700"/>
<protein>
    <submittedName>
        <fullName evidence="7">PEK/GCN2 protein kinase-like protein</fullName>
    </submittedName>
</protein>
<evidence type="ECO:0000256" key="5">
    <source>
        <dbReference type="ARBA" id="ARBA00037982"/>
    </source>
</evidence>
<name>A0A443RYI9_9ACAR</name>
<accession>A0A443RYI9</accession>
<organism evidence="7 8">
    <name type="scientific">Leptotrombidium deliense</name>
    <dbReference type="NCBI Taxonomy" id="299467"/>
    <lineage>
        <taxon>Eukaryota</taxon>
        <taxon>Metazoa</taxon>
        <taxon>Ecdysozoa</taxon>
        <taxon>Arthropoda</taxon>
        <taxon>Chelicerata</taxon>
        <taxon>Arachnida</taxon>
        <taxon>Acari</taxon>
        <taxon>Acariformes</taxon>
        <taxon>Trombidiformes</taxon>
        <taxon>Prostigmata</taxon>
        <taxon>Anystina</taxon>
        <taxon>Parasitengona</taxon>
        <taxon>Trombiculoidea</taxon>
        <taxon>Trombiculidae</taxon>
        <taxon>Leptotrombidium</taxon>
    </lineage>
</organism>
<dbReference type="PANTHER" id="PTHR11042">
    <property type="entry name" value="EUKARYOTIC TRANSLATION INITIATION FACTOR 2-ALPHA KINASE EIF2-ALPHA KINASE -RELATED"/>
    <property type="match status" value="1"/>
</dbReference>
<comment type="caution">
    <text evidence="7">The sequence shown here is derived from an EMBL/GenBank/DDBJ whole genome shotgun (WGS) entry which is preliminary data.</text>
</comment>
<keyword evidence="3 7" id="KW-0418">Kinase</keyword>
<evidence type="ECO:0000256" key="3">
    <source>
        <dbReference type="ARBA" id="ARBA00022777"/>
    </source>
</evidence>
<dbReference type="Proteomes" id="UP000288716">
    <property type="component" value="Unassembled WGS sequence"/>
</dbReference>
<dbReference type="GO" id="GO:1990625">
    <property type="term" value="P:negative regulation of cytoplasmic translational initiation in response to stress"/>
    <property type="evidence" value="ECO:0007669"/>
    <property type="project" value="TreeGrafter"/>
</dbReference>
<dbReference type="GO" id="GO:0005634">
    <property type="term" value="C:nucleus"/>
    <property type="evidence" value="ECO:0007669"/>
    <property type="project" value="TreeGrafter"/>
</dbReference>
<dbReference type="SUPFAM" id="SSF56112">
    <property type="entry name" value="Protein kinase-like (PK-like)"/>
    <property type="match status" value="1"/>
</dbReference>
<gene>
    <name evidence="7" type="ORF">B4U80_14939</name>
</gene>
<keyword evidence="8" id="KW-1185">Reference proteome</keyword>
<dbReference type="STRING" id="299467.A0A443RYI9"/>
<dbReference type="AlphaFoldDB" id="A0A443RYI9"/>
<keyword evidence="2" id="KW-0547">Nucleotide-binding</keyword>
<dbReference type="EMBL" id="NCKV01018195">
    <property type="protein sequence ID" value="RWS20340.1"/>
    <property type="molecule type" value="Genomic_DNA"/>
</dbReference>
<proteinExistence type="inferred from homology"/>
<comment type="similarity">
    <text evidence="5">Belongs to the protein kinase superfamily. Ser/Thr protein kinase family. GCN2 subfamily.</text>
</comment>
<evidence type="ECO:0000256" key="2">
    <source>
        <dbReference type="ARBA" id="ARBA00022741"/>
    </source>
</evidence>
<keyword evidence="4" id="KW-0067">ATP-binding</keyword>
<dbReference type="PROSITE" id="PS00108">
    <property type="entry name" value="PROTEIN_KINASE_ST"/>
    <property type="match status" value="1"/>
</dbReference>
<evidence type="ECO:0000256" key="4">
    <source>
        <dbReference type="ARBA" id="ARBA00022840"/>
    </source>
</evidence>
<dbReference type="GO" id="GO:0004694">
    <property type="term" value="F:eukaryotic translation initiation factor 2alpha kinase activity"/>
    <property type="evidence" value="ECO:0007669"/>
    <property type="project" value="TreeGrafter"/>
</dbReference>
<dbReference type="InterPro" id="IPR050339">
    <property type="entry name" value="CC_SR_Kinase"/>
</dbReference>
<dbReference type="Gene3D" id="1.10.510.10">
    <property type="entry name" value="Transferase(Phosphotransferase) domain 1"/>
    <property type="match status" value="1"/>
</dbReference>
<dbReference type="GO" id="GO:0005524">
    <property type="term" value="F:ATP binding"/>
    <property type="evidence" value="ECO:0007669"/>
    <property type="project" value="UniProtKB-KW"/>
</dbReference>
<dbReference type="Pfam" id="PF00069">
    <property type="entry name" value="Pkinase"/>
    <property type="match status" value="1"/>
</dbReference>
<evidence type="ECO:0000256" key="1">
    <source>
        <dbReference type="ARBA" id="ARBA00022679"/>
    </source>
</evidence>
<sequence>MEHCEDILENKMRRGEINDANKEVYFKQILTGLKMIDEKGLVHRDLKPNNIFIDLNNYERGNRHFRPPEHMHSDEIRGGNITTIVDVYSFGLMYHFMCFKRELDSKKLVELTGHIRDYRLCYNVNDELCIKDRE</sequence>
<dbReference type="PROSITE" id="PS50011">
    <property type="entry name" value="PROTEIN_KINASE_DOM"/>
    <property type="match status" value="1"/>
</dbReference>
<keyword evidence="1" id="KW-0808">Transferase</keyword>
<dbReference type="InterPro" id="IPR011009">
    <property type="entry name" value="Kinase-like_dom_sf"/>
</dbReference>
<evidence type="ECO:0000313" key="8">
    <source>
        <dbReference type="Proteomes" id="UP000288716"/>
    </source>
</evidence>
<feature type="domain" description="Protein kinase" evidence="6">
    <location>
        <begin position="1"/>
        <end position="134"/>
    </location>
</feature>
<evidence type="ECO:0000259" key="6">
    <source>
        <dbReference type="PROSITE" id="PS50011"/>
    </source>
</evidence>
<dbReference type="InterPro" id="IPR008271">
    <property type="entry name" value="Ser/Thr_kinase_AS"/>
</dbReference>
<dbReference type="GO" id="GO:0005829">
    <property type="term" value="C:cytosol"/>
    <property type="evidence" value="ECO:0007669"/>
    <property type="project" value="TreeGrafter"/>
</dbReference>
<dbReference type="PANTHER" id="PTHR11042:SF136">
    <property type="entry name" value="EIF-2-ALPHA KINASE GCN2"/>
    <property type="match status" value="1"/>
</dbReference>
<evidence type="ECO:0000313" key="7">
    <source>
        <dbReference type="EMBL" id="RWS20340.1"/>
    </source>
</evidence>